<evidence type="ECO:0000313" key="2">
    <source>
        <dbReference type="EMBL" id="RDH82669.1"/>
    </source>
</evidence>
<protein>
    <recommendedName>
        <fullName evidence="1">Lipoprotein LPP20-like domain-containing protein</fullName>
    </recommendedName>
</protein>
<dbReference type="Proteomes" id="UP000254266">
    <property type="component" value="Unassembled WGS sequence"/>
</dbReference>
<sequence>MKKAGYLITGVALSALLVGCDDKKQEVADCVFPDAPGTAAPGWVCDEPVEGVEVSAVGSSEKSGAGHDHMKSMASTSARVQLAQNMQVQVRNMVKQYIETTGAGDSETVDKVMTSVTKQITNQTLVGTKIYKTRTSPTGSLYVLVGMDDASVQQATKNAVKTSMKNERALWQQFKAQKSQDELAAEISKMDGSN</sequence>
<dbReference type="InterPro" id="IPR024952">
    <property type="entry name" value="LPP20-like_dom"/>
</dbReference>
<feature type="domain" description="Lipoprotein LPP20-like" evidence="1">
    <location>
        <begin position="41"/>
        <end position="148"/>
    </location>
</feature>
<dbReference type="Pfam" id="PF02169">
    <property type="entry name" value="LPP20"/>
    <property type="match status" value="1"/>
</dbReference>
<accession>A0A370DCN6</accession>
<gene>
    <name evidence="2" type="ORF">DIZ80_10340</name>
</gene>
<keyword evidence="3" id="KW-1185">Reference proteome</keyword>
<comment type="caution">
    <text evidence="2">The sequence shown here is derived from an EMBL/GenBank/DDBJ whole genome shotgun (WGS) entry which is preliminary data.</text>
</comment>
<dbReference type="EMBL" id="QFXC01000011">
    <property type="protein sequence ID" value="RDH82669.1"/>
    <property type="molecule type" value="Genomic_DNA"/>
</dbReference>
<dbReference type="Gene3D" id="3.10.129.140">
    <property type="entry name" value="Helicobacter TNF-alpha-Inducing protein"/>
    <property type="match status" value="1"/>
</dbReference>
<reference evidence="2 3" key="1">
    <citation type="journal article" date="2018" name="ISME J.">
        <title>Endosymbiont genomes yield clues of tubeworm success.</title>
        <authorList>
            <person name="Li Y."/>
            <person name="Liles M.R."/>
            <person name="Halanych K.M."/>
        </authorList>
    </citation>
    <scope>NUCLEOTIDE SEQUENCE [LARGE SCALE GENOMIC DNA]</scope>
    <source>
        <strain evidence="2">A1464</strain>
    </source>
</reference>
<proteinExistence type="predicted"/>
<evidence type="ECO:0000313" key="3">
    <source>
        <dbReference type="Proteomes" id="UP000254266"/>
    </source>
</evidence>
<dbReference type="AlphaFoldDB" id="A0A370DCN6"/>
<organism evidence="2 3">
    <name type="scientific">endosymbiont of Galathealinum brachiosum</name>
    <dbReference type="NCBI Taxonomy" id="2200906"/>
    <lineage>
        <taxon>Bacteria</taxon>
        <taxon>Pseudomonadati</taxon>
        <taxon>Pseudomonadota</taxon>
        <taxon>Gammaproteobacteria</taxon>
        <taxon>sulfur-oxidizing symbionts</taxon>
    </lineage>
</organism>
<name>A0A370DCN6_9GAMM</name>
<dbReference type="PROSITE" id="PS51257">
    <property type="entry name" value="PROKAR_LIPOPROTEIN"/>
    <property type="match status" value="1"/>
</dbReference>
<evidence type="ECO:0000259" key="1">
    <source>
        <dbReference type="Pfam" id="PF02169"/>
    </source>
</evidence>